<feature type="region of interest" description="Disordered" evidence="3">
    <location>
        <begin position="109"/>
        <end position="134"/>
    </location>
</feature>
<evidence type="ECO:0000256" key="1">
    <source>
        <dbReference type="ARBA" id="ARBA00022549"/>
    </source>
</evidence>
<dbReference type="GO" id="GO:0016491">
    <property type="term" value="F:oxidoreductase activity"/>
    <property type="evidence" value="ECO:0007669"/>
    <property type="project" value="TreeGrafter"/>
</dbReference>
<gene>
    <name evidence="6" type="ORF">IQ249_23760</name>
</gene>
<keyword evidence="4" id="KW-1133">Transmembrane helix</keyword>
<dbReference type="RefSeq" id="WP_194032005.1">
    <property type="nucleotide sequence ID" value="NZ_JADEWZ010000067.1"/>
</dbReference>
<name>A0A8J7J6S9_9CYAN</name>
<evidence type="ECO:0000313" key="6">
    <source>
        <dbReference type="EMBL" id="MBE9118909.1"/>
    </source>
</evidence>
<dbReference type="InterPro" id="IPR002477">
    <property type="entry name" value="Peptidoglycan-bd-like"/>
</dbReference>
<protein>
    <submittedName>
        <fullName evidence="6">Peptidoglycan-binding protein</fullName>
    </submittedName>
</protein>
<sequence length="424" mass="47025">MRDRFPLLLLASLTLGLASGYPLALPTTQPLIAQAQSSEDLSQNDLKPGDRGKPVRVLQHLLKELGYFEGEIDGDYGESTQTAVTNFQTSVGLDANGISDPQTWEQIKAAHQEKGESAESDRDSTEAQKQPRRGSRKRLVWIGGGLLLVTGIVGSLLFMLLKAFDRSIGPQQPLAIDGADDDVENFNRDYGALLDSIDDPEIEESETPPVPKARDRGSKFLKVTRSKLIKKEKPPAIPAAQNEPPPIPPAKTNKTKPKHKTQPQINESLALKPKERLPRVDGIEELIKDLQEPQLEKRRKAIWELAQRADSRAVQPLIGLLIDADSQQRGLILEALTRIGTRTLKPMNRALTIALQDENAQVRKNAIRDLTQMYDSIANLSKFLYLAADDPDPEVQETARWAIEQLNSIKTPNISGESQQDDNR</sequence>
<evidence type="ECO:0000259" key="5">
    <source>
        <dbReference type="Pfam" id="PF01471"/>
    </source>
</evidence>
<dbReference type="PANTHER" id="PTHR12697">
    <property type="entry name" value="PBS LYASE HEAT-LIKE PROTEIN"/>
    <property type="match status" value="1"/>
</dbReference>
<dbReference type="Proteomes" id="UP000654482">
    <property type="component" value="Unassembled WGS sequence"/>
</dbReference>
<keyword evidence="4" id="KW-0812">Transmembrane</keyword>
<evidence type="ECO:0000256" key="2">
    <source>
        <dbReference type="ARBA" id="ARBA00022738"/>
    </source>
</evidence>
<dbReference type="InterPro" id="IPR036365">
    <property type="entry name" value="PGBD-like_sf"/>
</dbReference>
<dbReference type="AlphaFoldDB" id="A0A8J7J6S9"/>
<accession>A0A8J7J6S9</accession>
<dbReference type="Pfam" id="PF01471">
    <property type="entry name" value="PG_binding_1"/>
    <property type="match status" value="1"/>
</dbReference>
<proteinExistence type="predicted"/>
<feature type="transmembrane region" description="Helical" evidence="4">
    <location>
        <begin position="139"/>
        <end position="161"/>
    </location>
</feature>
<reference evidence="6" key="1">
    <citation type="submission" date="2020-10" db="EMBL/GenBank/DDBJ databases">
        <authorList>
            <person name="Castelo-Branco R."/>
            <person name="Eusebio N."/>
            <person name="Adriana R."/>
            <person name="Vieira A."/>
            <person name="Brugerolle De Fraissinette N."/>
            <person name="Rezende De Castro R."/>
            <person name="Schneider M.P."/>
            <person name="Vasconcelos V."/>
            <person name="Leao P.N."/>
        </authorList>
    </citation>
    <scope>NUCLEOTIDE SEQUENCE</scope>
    <source>
        <strain evidence="6">LEGE 07157</strain>
    </source>
</reference>
<evidence type="ECO:0000256" key="3">
    <source>
        <dbReference type="SAM" id="MobiDB-lite"/>
    </source>
</evidence>
<evidence type="ECO:0000313" key="7">
    <source>
        <dbReference type="Proteomes" id="UP000654482"/>
    </source>
</evidence>
<dbReference type="InterPro" id="IPR016024">
    <property type="entry name" value="ARM-type_fold"/>
</dbReference>
<keyword evidence="2" id="KW-0605">Phycobilisome</keyword>
<dbReference type="Gene3D" id="1.25.10.10">
    <property type="entry name" value="Leucine-rich Repeat Variant"/>
    <property type="match status" value="1"/>
</dbReference>
<feature type="region of interest" description="Disordered" evidence="3">
    <location>
        <begin position="231"/>
        <end position="274"/>
    </location>
</feature>
<organism evidence="6 7">
    <name type="scientific">Lusitaniella coriacea LEGE 07157</name>
    <dbReference type="NCBI Taxonomy" id="945747"/>
    <lineage>
        <taxon>Bacteria</taxon>
        <taxon>Bacillati</taxon>
        <taxon>Cyanobacteriota</taxon>
        <taxon>Cyanophyceae</taxon>
        <taxon>Spirulinales</taxon>
        <taxon>Lusitaniellaceae</taxon>
        <taxon>Lusitaniella</taxon>
    </lineage>
</organism>
<feature type="domain" description="Peptidoglycan binding-like" evidence="5">
    <location>
        <begin position="51"/>
        <end position="106"/>
    </location>
</feature>
<dbReference type="PANTHER" id="PTHR12697:SF5">
    <property type="entry name" value="DEOXYHYPUSINE HYDROXYLASE"/>
    <property type="match status" value="1"/>
</dbReference>
<dbReference type="InterPro" id="IPR011989">
    <property type="entry name" value="ARM-like"/>
</dbReference>
<keyword evidence="1" id="KW-0042">Antenna complex</keyword>
<keyword evidence="4" id="KW-0472">Membrane</keyword>
<dbReference type="EMBL" id="JADEWZ010000067">
    <property type="protein sequence ID" value="MBE9118909.1"/>
    <property type="molecule type" value="Genomic_DNA"/>
</dbReference>
<dbReference type="InterPro" id="IPR036366">
    <property type="entry name" value="PGBDSf"/>
</dbReference>
<dbReference type="SUPFAM" id="SSF48371">
    <property type="entry name" value="ARM repeat"/>
    <property type="match status" value="1"/>
</dbReference>
<dbReference type="Gene3D" id="1.10.101.10">
    <property type="entry name" value="PGBD-like superfamily/PGBD"/>
    <property type="match status" value="1"/>
</dbReference>
<feature type="compositionally biased region" description="Basic and acidic residues" evidence="3">
    <location>
        <begin position="109"/>
        <end position="126"/>
    </location>
</feature>
<keyword evidence="7" id="KW-1185">Reference proteome</keyword>
<dbReference type="SUPFAM" id="SSF47090">
    <property type="entry name" value="PGBD-like"/>
    <property type="match status" value="1"/>
</dbReference>
<comment type="caution">
    <text evidence="6">The sequence shown here is derived from an EMBL/GenBank/DDBJ whole genome shotgun (WGS) entry which is preliminary data.</text>
</comment>
<evidence type="ECO:0000256" key="4">
    <source>
        <dbReference type="SAM" id="Phobius"/>
    </source>
</evidence>
<dbReference type="GO" id="GO:0030089">
    <property type="term" value="C:phycobilisome"/>
    <property type="evidence" value="ECO:0007669"/>
    <property type="project" value="UniProtKB-KW"/>
</dbReference>